<dbReference type="STRING" id="5539.A0A3E2GV58"/>
<evidence type="ECO:0000313" key="2">
    <source>
        <dbReference type="Proteomes" id="UP000258309"/>
    </source>
</evidence>
<dbReference type="SUPFAM" id="SSF54427">
    <property type="entry name" value="NTF2-like"/>
    <property type="match status" value="1"/>
</dbReference>
<feature type="non-terminal residue" evidence="1">
    <location>
        <position position="1"/>
    </location>
</feature>
<dbReference type="Proteomes" id="UP000258309">
    <property type="component" value="Unassembled WGS sequence"/>
</dbReference>
<name>A0A3E2GV58_SCYLI</name>
<dbReference type="GO" id="GO:0030638">
    <property type="term" value="P:polyketide metabolic process"/>
    <property type="evidence" value="ECO:0007669"/>
    <property type="project" value="InterPro"/>
</dbReference>
<proteinExistence type="predicted"/>
<reference evidence="1 2" key="1">
    <citation type="submission" date="2018-05" db="EMBL/GenBank/DDBJ databases">
        <title>Draft genome sequence of Scytalidium lignicola DSM 105466, a ubiquitous saprotrophic fungus.</title>
        <authorList>
            <person name="Buettner E."/>
            <person name="Gebauer A.M."/>
            <person name="Hofrichter M."/>
            <person name="Liers C."/>
            <person name="Kellner H."/>
        </authorList>
    </citation>
    <scope>NUCLEOTIDE SEQUENCE [LARGE SCALE GENOMIC DNA]</scope>
    <source>
        <strain evidence="1 2">DSM 105466</strain>
    </source>
</reference>
<dbReference type="InterPro" id="IPR009959">
    <property type="entry name" value="Cyclase_SnoaL-like"/>
</dbReference>
<comment type="caution">
    <text evidence="1">The sequence shown here is derived from an EMBL/GenBank/DDBJ whole genome shotgun (WGS) entry which is preliminary data.</text>
</comment>
<dbReference type="OMA" id="YRDYIAC"/>
<protein>
    <recommendedName>
        <fullName evidence="3">SnoaL-like domain-containing protein</fullName>
    </recommendedName>
</protein>
<sequence>MAPPSSLEQTYLSYVAAINERPFPGLADHVHPIVTLNDVSMPLAEYQKLLTDDIDAAPDLHFELSMLVIDESTQQVGCRIEFRCTPRREFMGRNVQGTVKCMEHMFYQYREGKIAKVWWMPGEPVAVESNRTVAKL</sequence>
<organism evidence="1 2">
    <name type="scientific">Scytalidium lignicola</name>
    <name type="common">Hyphomycete</name>
    <dbReference type="NCBI Taxonomy" id="5539"/>
    <lineage>
        <taxon>Eukaryota</taxon>
        <taxon>Fungi</taxon>
        <taxon>Dikarya</taxon>
        <taxon>Ascomycota</taxon>
        <taxon>Pezizomycotina</taxon>
        <taxon>Leotiomycetes</taxon>
        <taxon>Leotiomycetes incertae sedis</taxon>
        <taxon>Scytalidium</taxon>
    </lineage>
</organism>
<gene>
    <name evidence="1" type="ORF">B7463_g11353</name>
</gene>
<evidence type="ECO:0008006" key="3">
    <source>
        <dbReference type="Google" id="ProtNLM"/>
    </source>
</evidence>
<accession>A0A3E2GV58</accession>
<feature type="non-terminal residue" evidence="1">
    <location>
        <position position="136"/>
    </location>
</feature>
<dbReference type="Pfam" id="PF07366">
    <property type="entry name" value="SnoaL"/>
    <property type="match status" value="1"/>
</dbReference>
<dbReference type="EMBL" id="NCSJ02000378">
    <property type="protein sequence ID" value="RFU24986.1"/>
    <property type="molecule type" value="Genomic_DNA"/>
</dbReference>
<dbReference type="InterPro" id="IPR032710">
    <property type="entry name" value="NTF2-like_dom_sf"/>
</dbReference>
<evidence type="ECO:0000313" key="1">
    <source>
        <dbReference type="EMBL" id="RFU24986.1"/>
    </source>
</evidence>
<dbReference type="AlphaFoldDB" id="A0A3E2GV58"/>
<dbReference type="Gene3D" id="3.10.450.50">
    <property type="match status" value="1"/>
</dbReference>
<dbReference type="OrthoDB" id="2830113at2759"/>
<keyword evidence="2" id="KW-1185">Reference proteome</keyword>